<feature type="domain" description="PASTA" evidence="12">
    <location>
        <begin position="501"/>
        <end position="569"/>
    </location>
</feature>
<evidence type="ECO:0000256" key="10">
    <source>
        <dbReference type="SAM" id="MobiDB-lite"/>
    </source>
</evidence>
<dbReference type="CDD" id="cd14014">
    <property type="entry name" value="STKc_PknB_like"/>
    <property type="match status" value="1"/>
</dbReference>
<feature type="domain" description="PASTA" evidence="12">
    <location>
        <begin position="364"/>
        <end position="430"/>
    </location>
</feature>
<dbReference type="PROSITE" id="PS50011">
    <property type="entry name" value="PROTEIN_KINASE_DOM"/>
    <property type="match status" value="1"/>
</dbReference>
<gene>
    <name evidence="13" type="primary">prkC_2</name>
    <name evidence="13" type="ORF">CLPUN_47280</name>
</gene>
<keyword evidence="6 9" id="KW-0067">ATP-binding</keyword>
<dbReference type="GO" id="GO:0106310">
    <property type="term" value="F:protein serine kinase activity"/>
    <property type="evidence" value="ECO:0007669"/>
    <property type="project" value="RHEA"/>
</dbReference>
<feature type="compositionally biased region" description="Low complexity" evidence="10">
    <location>
        <begin position="581"/>
        <end position="637"/>
    </location>
</feature>
<dbReference type="PROSITE" id="PS00108">
    <property type="entry name" value="PROTEIN_KINASE_ST"/>
    <property type="match status" value="1"/>
</dbReference>
<dbReference type="SUPFAM" id="SSF54184">
    <property type="entry name" value="Penicillin-binding protein 2x (pbp-2x), c-terminal domain"/>
    <property type="match status" value="1"/>
</dbReference>
<dbReference type="NCBIfam" id="NF033483">
    <property type="entry name" value="PknB_PASTA_kin"/>
    <property type="match status" value="1"/>
</dbReference>
<evidence type="ECO:0000256" key="1">
    <source>
        <dbReference type="ARBA" id="ARBA00012513"/>
    </source>
</evidence>
<keyword evidence="4 9" id="KW-0547">Nucleotide-binding</keyword>
<evidence type="ECO:0000256" key="5">
    <source>
        <dbReference type="ARBA" id="ARBA00022777"/>
    </source>
</evidence>
<evidence type="ECO:0000313" key="13">
    <source>
        <dbReference type="EMBL" id="OOM72260.1"/>
    </source>
</evidence>
<feature type="binding site" evidence="9">
    <location>
        <position position="39"/>
    </location>
    <ligand>
        <name>ATP</name>
        <dbReference type="ChEBI" id="CHEBI:30616"/>
    </ligand>
</feature>
<dbReference type="PANTHER" id="PTHR43289:SF34">
    <property type="entry name" value="SERINE_THREONINE-PROTEIN KINASE YBDM-RELATED"/>
    <property type="match status" value="1"/>
</dbReference>
<keyword evidence="3 13" id="KW-0808">Transferase</keyword>
<dbReference type="SMART" id="SM00740">
    <property type="entry name" value="PASTA"/>
    <property type="match status" value="3"/>
</dbReference>
<dbReference type="PROSITE" id="PS51178">
    <property type="entry name" value="PASTA"/>
    <property type="match status" value="3"/>
</dbReference>
<reference evidence="13 14" key="1">
    <citation type="submission" date="2016-05" db="EMBL/GenBank/DDBJ databases">
        <title>Microbial solvent formation.</title>
        <authorList>
            <person name="Poehlein A."/>
            <person name="Montoya Solano J.D."/>
            <person name="Flitsch S."/>
            <person name="Krabben P."/>
            <person name="Duerre P."/>
            <person name="Daniel R."/>
        </authorList>
    </citation>
    <scope>NUCLEOTIDE SEQUENCE [LARGE SCALE GENOMIC DNA]</scope>
    <source>
        <strain evidence="13 14">DSM 2619</strain>
    </source>
</reference>
<evidence type="ECO:0000256" key="8">
    <source>
        <dbReference type="ARBA" id="ARBA00048679"/>
    </source>
</evidence>
<dbReference type="STRING" id="29367.CLPUN_47280"/>
<dbReference type="AlphaFoldDB" id="A0A1S8T3B7"/>
<dbReference type="Gene3D" id="3.30.200.20">
    <property type="entry name" value="Phosphorylase Kinase, domain 1"/>
    <property type="match status" value="1"/>
</dbReference>
<comment type="catalytic activity">
    <reaction evidence="7">
        <text>L-threonyl-[protein] + ATP = O-phospho-L-threonyl-[protein] + ADP + H(+)</text>
        <dbReference type="Rhea" id="RHEA:46608"/>
        <dbReference type="Rhea" id="RHEA-COMP:11060"/>
        <dbReference type="Rhea" id="RHEA-COMP:11605"/>
        <dbReference type="ChEBI" id="CHEBI:15378"/>
        <dbReference type="ChEBI" id="CHEBI:30013"/>
        <dbReference type="ChEBI" id="CHEBI:30616"/>
        <dbReference type="ChEBI" id="CHEBI:61977"/>
        <dbReference type="ChEBI" id="CHEBI:456216"/>
        <dbReference type="EC" id="2.7.11.1"/>
    </reaction>
</comment>
<dbReference type="SMART" id="SM00220">
    <property type="entry name" value="S_TKc"/>
    <property type="match status" value="1"/>
</dbReference>
<dbReference type="SUPFAM" id="SSF56112">
    <property type="entry name" value="Protein kinase-like (PK-like)"/>
    <property type="match status" value="1"/>
</dbReference>
<dbReference type="PROSITE" id="PS00107">
    <property type="entry name" value="PROTEIN_KINASE_ATP"/>
    <property type="match status" value="1"/>
</dbReference>
<feature type="domain" description="PASTA" evidence="12">
    <location>
        <begin position="431"/>
        <end position="500"/>
    </location>
</feature>
<feature type="compositionally biased region" description="Acidic residues" evidence="10">
    <location>
        <begin position="307"/>
        <end position="320"/>
    </location>
</feature>
<dbReference type="GO" id="GO:0004674">
    <property type="term" value="F:protein serine/threonine kinase activity"/>
    <property type="evidence" value="ECO:0007669"/>
    <property type="project" value="UniProtKB-KW"/>
</dbReference>
<name>A0A1S8T3B7_9CLOT</name>
<dbReference type="Pfam" id="PF03793">
    <property type="entry name" value="PASTA"/>
    <property type="match status" value="3"/>
</dbReference>
<dbReference type="EC" id="2.7.11.1" evidence="1"/>
<dbReference type="Proteomes" id="UP000190890">
    <property type="component" value="Unassembled WGS sequence"/>
</dbReference>
<feature type="region of interest" description="Disordered" evidence="10">
    <location>
        <begin position="300"/>
        <end position="320"/>
    </location>
</feature>
<comment type="catalytic activity">
    <reaction evidence="8">
        <text>L-seryl-[protein] + ATP = O-phospho-L-seryl-[protein] + ADP + H(+)</text>
        <dbReference type="Rhea" id="RHEA:17989"/>
        <dbReference type="Rhea" id="RHEA-COMP:9863"/>
        <dbReference type="Rhea" id="RHEA-COMP:11604"/>
        <dbReference type="ChEBI" id="CHEBI:15378"/>
        <dbReference type="ChEBI" id="CHEBI:29999"/>
        <dbReference type="ChEBI" id="CHEBI:30616"/>
        <dbReference type="ChEBI" id="CHEBI:83421"/>
        <dbReference type="ChEBI" id="CHEBI:456216"/>
        <dbReference type="EC" id="2.7.11.1"/>
    </reaction>
</comment>
<sequence>MDGIVLGNRYELLEKIGEGGMSEVFKARCNKLNRFVAVKILKKEFCNNPDIVEKFKGEATAIATLSDNNIVNILDVGTQDSINYIVMEYVKGKTLKDIIKQVGKMNYETAISVAMQIARALDCAHRNNIIHRDVKPQNILVTEDGIMKVTDFGIAKSASSETITNTSTIMGSAHYLSPEQAKGSFIDCRTDLYSLGVVLYEMVTGTLPFQADTAVTIALKHLQEEVIPPKNINSKVPDSLNQLILKAMEKEPIRRYQTAKEMISDLQKIKDDPNARIDTKEDDDDHTIIMSAVTQQISKQNNSIKDEDYEDEDDDYYEDDDDDKTGLINKSKIIKIGIGVILVLLLAGLGVAAFKMADGSVTATTKEVKIPDVVGKNVDDAKKELEALNLVFVEADKDVNDAPEGTILEMNPKADTMVKEKSEVRVIVSSGPKGTKMPDLEDSDLDRAKVILKSYGIEESAITVTEAFSDDVPKGQIMDHTPKKDAEINSKTKVTLIVSKGPEIKLTTVPNLKGLDVEVAKSRLADAKLKAVVKEVETQNQNENGKVLSQTIEGSKVEQGTPVTIEVGKYVAKQEPPTDATTPGTQKTPGTTDKNTTTTPGTTQGKGTTPGAETSPSTKTTQGTGSTTSPFNNTTNN</sequence>
<dbReference type="InterPro" id="IPR017441">
    <property type="entry name" value="Protein_kinase_ATP_BS"/>
</dbReference>
<feature type="region of interest" description="Disordered" evidence="10">
    <location>
        <begin position="570"/>
        <end position="637"/>
    </location>
</feature>
<protein>
    <recommendedName>
        <fullName evidence="1">non-specific serine/threonine protein kinase</fullName>
        <ecNumber evidence="1">2.7.11.1</ecNumber>
    </recommendedName>
</protein>
<keyword evidence="5 13" id="KW-0418">Kinase</keyword>
<dbReference type="FunFam" id="1.10.510.10:FF:000021">
    <property type="entry name" value="Serine/threonine protein kinase"/>
    <property type="match status" value="1"/>
</dbReference>
<evidence type="ECO:0000256" key="2">
    <source>
        <dbReference type="ARBA" id="ARBA00022527"/>
    </source>
</evidence>
<organism evidence="13 14">
    <name type="scientific">Clostridium puniceum</name>
    <dbReference type="NCBI Taxonomy" id="29367"/>
    <lineage>
        <taxon>Bacteria</taxon>
        <taxon>Bacillati</taxon>
        <taxon>Bacillota</taxon>
        <taxon>Clostridia</taxon>
        <taxon>Eubacteriales</taxon>
        <taxon>Clostridiaceae</taxon>
        <taxon>Clostridium</taxon>
    </lineage>
</organism>
<dbReference type="Pfam" id="PF00069">
    <property type="entry name" value="Pkinase"/>
    <property type="match status" value="1"/>
</dbReference>
<dbReference type="InterPro" id="IPR000719">
    <property type="entry name" value="Prot_kinase_dom"/>
</dbReference>
<dbReference type="RefSeq" id="WP_077849638.1">
    <property type="nucleotide sequence ID" value="NZ_LZZM01000223.1"/>
</dbReference>
<comment type="caution">
    <text evidence="13">The sequence shown here is derived from an EMBL/GenBank/DDBJ whole genome shotgun (WGS) entry which is preliminary data.</text>
</comment>
<keyword evidence="2" id="KW-0723">Serine/threonine-protein kinase</keyword>
<proteinExistence type="predicted"/>
<accession>A0A1S8T3B7</accession>
<dbReference type="PANTHER" id="PTHR43289">
    <property type="entry name" value="MITOGEN-ACTIVATED PROTEIN KINASE KINASE KINASE 20-RELATED"/>
    <property type="match status" value="1"/>
</dbReference>
<dbReference type="InterPro" id="IPR011009">
    <property type="entry name" value="Kinase-like_dom_sf"/>
</dbReference>
<dbReference type="GO" id="GO:0005524">
    <property type="term" value="F:ATP binding"/>
    <property type="evidence" value="ECO:0007669"/>
    <property type="project" value="UniProtKB-UniRule"/>
</dbReference>
<evidence type="ECO:0000259" key="11">
    <source>
        <dbReference type="PROSITE" id="PS50011"/>
    </source>
</evidence>
<dbReference type="OrthoDB" id="9788659at2"/>
<dbReference type="EMBL" id="LZZM01000223">
    <property type="protein sequence ID" value="OOM72260.1"/>
    <property type="molecule type" value="Genomic_DNA"/>
</dbReference>
<evidence type="ECO:0000256" key="6">
    <source>
        <dbReference type="ARBA" id="ARBA00022840"/>
    </source>
</evidence>
<evidence type="ECO:0000259" key="12">
    <source>
        <dbReference type="PROSITE" id="PS51178"/>
    </source>
</evidence>
<evidence type="ECO:0000256" key="7">
    <source>
        <dbReference type="ARBA" id="ARBA00047899"/>
    </source>
</evidence>
<feature type="domain" description="Protein kinase" evidence="11">
    <location>
        <begin position="10"/>
        <end position="269"/>
    </location>
</feature>
<evidence type="ECO:0000313" key="14">
    <source>
        <dbReference type="Proteomes" id="UP000190890"/>
    </source>
</evidence>
<dbReference type="Gene3D" id="3.30.10.20">
    <property type="match status" value="3"/>
</dbReference>
<dbReference type="InterPro" id="IPR005543">
    <property type="entry name" value="PASTA_dom"/>
</dbReference>
<evidence type="ECO:0000256" key="9">
    <source>
        <dbReference type="PROSITE-ProRule" id="PRU10141"/>
    </source>
</evidence>
<dbReference type="CDD" id="cd06577">
    <property type="entry name" value="PASTA_pknB"/>
    <property type="match status" value="3"/>
</dbReference>
<dbReference type="Gene3D" id="1.10.510.10">
    <property type="entry name" value="Transferase(Phosphotransferase) domain 1"/>
    <property type="match status" value="1"/>
</dbReference>
<dbReference type="InterPro" id="IPR008271">
    <property type="entry name" value="Ser/Thr_kinase_AS"/>
</dbReference>
<evidence type="ECO:0000256" key="4">
    <source>
        <dbReference type="ARBA" id="ARBA00022741"/>
    </source>
</evidence>
<keyword evidence="14" id="KW-1185">Reference proteome</keyword>
<evidence type="ECO:0000256" key="3">
    <source>
        <dbReference type="ARBA" id="ARBA00022679"/>
    </source>
</evidence>